<dbReference type="RefSeq" id="WP_041502842.1">
    <property type="nucleotide sequence ID" value="NZ_JPIT01000016.1"/>
</dbReference>
<comment type="similarity">
    <text evidence="2">Belongs to the SusD family.</text>
</comment>
<dbReference type="EMBL" id="JPIT01000016">
    <property type="protein sequence ID" value="KIO46229.1"/>
    <property type="molecule type" value="Genomic_DNA"/>
</dbReference>
<dbReference type="Pfam" id="PF07980">
    <property type="entry name" value="SusD_RagB"/>
    <property type="match status" value="1"/>
</dbReference>
<organism evidence="8 9">
    <name type="scientific">Sanguibacteroides justesenii</name>
    <dbReference type="NCBI Taxonomy" id="1547597"/>
    <lineage>
        <taxon>Bacteria</taxon>
        <taxon>Pseudomonadati</taxon>
        <taxon>Bacteroidota</taxon>
        <taxon>Bacteroidia</taxon>
        <taxon>Bacteroidales</taxon>
        <taxon>Porphyromonadaceae</taxon>
        <taxon>Sanguibacteroides</taxon>
    </lineage>
</organism>
<reference evidence="8 9" key="1">
    <citation type="submission" date="2014-07" db="EMBL/GenBank/DDBJ databases">
        <title>Porphyromonadaceae bacterium OUH 334697 = ATCC BAA-2682 = DSM 28341 draft genome.</title>
        <authorList>
            <person name="Sydenham T.V."/>
            <person name="Hasman H."/>
            <person name="Justesen U.S."/>
        </authorList>
    </citation>
    <scope>NUCLEOTIDE SEQUENCE [LARGE SCALE GENOMIC DNA]</scope>
    <source>
        <strain evidence="8 9">OUH 334697</strain>
    </source>
</reference>
<protein>
    <recommendedName>
        <fullName evidence="10">RagB/SusD family nutrient uptake outer membrane protein</fullName>
    </recommendedName>
</protein>
<gene>
    <name evidence="8" type="ORF">IE90_05375</name>
</gene>
<dbReference type="InterPro" id="IPR033985">
    <property type="entry name" value="SusD-like_N"/>
</dbReference>
<keyword evidence="4" id="KW-0472">Membrane</keyword>
<evidence type="ECO:0008006" key="10">
    <source>
        <dbReference type="Google" id="ProtNLM"/>
    </source>
</evidence>
<evidence type="ECO:0000259" key="7">
    <source>
        <dbReference type="Pfam" id="PF14322"/>
    </source>
</evidence>
<name>A0AB34R645_9PORP</name>
<dbReference type="Gene3D" id="1.25.40.390">
    <property type="match status" value="1"/>
</dbReference>
<dbReference type="GO" id="GO:0009279">
    <property type="term" value="C:cell outer membrane"/>
    <property type="evidence" value="ECO:0007669"/>
    <property type="project" value="UniProtKB-SubCell"/>
</dbReference>
<comment type="subcellular location">
    <subcellularLocation>
        <location evidence="1">Cell outer membrane</location>
    </subcellularLocation>
</comment>
<dbReference type="PROSITE" id="PS51257">
    <property type="entry name" value="PROKAR_LIPOPROTEIN"/>
    <property type="match status" value="1"/>
</dbReference>
<comment type="caution">
    <text evidence="8">The sequence shown here is derived from an EMBL/GenBank/DDBJ whole genome shotgun (WGS) entry which is preliminary data.</text>
</comment>
<feature type="domain" description="RagB/SusD" evidence="6">
    <location>
        <begin position="238"/>
        <end position="459"/>
    </location>
</feature>
<evidence type="ECO:0000256" key="5">
    <source>
        <dbReference type="ARBA" id="ARBA00023237"/>
    </source>
</evidence>
<evidence type="ECO:0000256" key="4">
    <source>
        <dbReference type="ARBA" id="ARBA00023136"/>
    </source>
</evidence>
<evidence type="ECO:0000256" key="2">
    <source>
        <dbReference type="ARBA" id="ARBA00006275"/>
    </source>
</evidence>
<dbReference type="AlphaFoldDB" id="A0AB34R645"/>
<feature type="domain" description="SusD-like N-terminal" evidence="7">
    <location>
        <begin position="21"/>
        <end position="227"/>
    </location>
</feature>
<sequence>MRKGFIILCIQIGLFCSCNSWLELEPANQISKDKLFADEAGFQNALNGIYQKCAETSLYGKNLSWGALSVIGQNYNLDLIYDNNDAYMGEYEYESSYGLTLIDNIWSGLYNAIANCNLLLNELSSASPSSFTLDTVAKNLIMGEAYALRAFCHLDLIRLFAPAPARNDQAALVPYHEAYPSVITVPLKTKDAIDKVIEDLLKAKDLVAYHDTLYNKTSMAYKMAARFQGQYTPKGGSFYNKRGYRLNYCAIVGLLARAYIYKGDVDNALFYAKHFYDRFYNGNKWFTFNSSYDYTTSLNYKQKKYLEECLFAFYNGNLLQTVESYCAVGSYPSSLQLADYDGIFAEDMDDYRSNLVSNDDEHNIYKYRRVDNYQRDDVEGKAIPVLRLSEIYYILMECNFLKGNKTECLRLLKEFRDKKGCKRQISSVSDIGSLYDILINDARREFVGEGQLFFMYKRLNRNILVENGEITASEERMTFKVPDSQNFY</sequence>
<keyword evidence="5" id="KW-0998">Cell outer membrane</keyword>
<dbReference type="InterPro" id="IPR011990">
    <property type="entry name" value="TPR-like_helical_dom_sf"/>
</dbReference>
<evidence type="ECO:0000256" key="1">
    <source>
        <dbReference type="ARBA" id="ARBA00004442"/>
    </source>
</evidence>
<dbReference type="SUPFAM" id="SSF48452">
    <property type="entry name" value="TPR-like"/>
    <property type="match status" value="1"/>
</dbReference>
<evidence type="ECO:0000256" key="3">
    <source>
        <dbReference type="ARBA" id="ARBA00022729"/>
    </source>
</evidence>
<keyword evidence="3" id="KW-0732">Signal</keyword>
<evidence type="ECO:0000313" key="9">
    <source>
        <dbReference type="Proteomes" id="UP000031937"/>
    </source>
</evidence>
<evidence type="ECO:0000313" key="8">
    <source>
        <dbReference type="EMBL" id="KIO46229.1"/>
    </source>
</evidence>
<dbReference type="Pfam" id="PF14322">
    <property type="entry name" value="SusD-like_3"/>
    <property type="match status" value="1"/>
</dbReference>
<dbReference type="Proteomes" id="UP000031937">
    <property type="component" value="Unassembled WGS sequence"/>
</dbReference>
<evidence type="ECO:0000259" key="6">
    <source>
        <dbReference type="Pfam" id="PF07980"/>
    </source>
</evidence>
<dbReference type="InterPro" id="IPR012944">
    <property type="entry name" value="SusD_RagB_dom"/>
</dbReference>
<proteinExistence type="inferred from homology"/>
<accession>A0AB34R645</accession>